<evidence type="ECO:0000313" key="3">
    <source>
        <dbReference type="Proteomes" id="UP000266426"/>
    </source>
</evidence>
<dbReference type="InterPro" id="IPR058240">
    <property type="entry name" value="rSAM_sf"/>
</dbReference>
<dbReference type="InterPro" id="IPR007197">
    <property type="entry name" value="rSAM"/>
</dbReference>
<dbReference type="Pfam" id="PF04055">
    <property type="entry name" value="Radical_SAM"/>
    <property type="match status" value="1"/>
</dbReference>
<dbReference type="PROSITE" id="PS51918">
    <property type="entry name" value="RADICAL_SAM"/>
    <property type="match status" value="1"/>
</dbReference>
<reference evidence="2 3" key="1">
    <citation type="journal article" date="2017" name="ISME J.">
        <title>Energy and carbon metabolisms in a deep terrestrial subsurface fluid microbial community.</title>
        <authorList>
            <person name="Momper L."/>
            <person name="Jungbluth S.P."/>
            <person name="Lee M.D."/>
            <person name="Amend J.P."/>
        </authorList>
    </citation>
    <scope>NUCLEOTIDE SEQUENCE [LARGE SCALE GENOMIC DNA]</scope>
    <source>
        <strain evidence="2">SURF_26</strain>
    </source>
</reference>
<dbReference type="GO" id="GO:0051536">
    <property type="term" value="F:iron-sulfur cluster binding"/>
    <property type="evidence" value="ECO:0007669"/>
    <property type="project" value="InterPro"/>
</dbReference>
<dbReference type="PANTHER" id="PTHR42731:SF5">
    <property type="entry name" value="RADICAL SAM DOMAIN PROTEIN"/>
    <property type="match status" value="1"/>
</dbReference>
<dbReference type="InterPro" id="IPR045784">
    <property type="entry name" value="Radical_SAM_N2"/>
</dbReference>
<organism evidence="2 3">
    <name type="scientific">Candidatus Auribacter fodinae</name>
    <dbReference type="NCBI Taxonomy" id="2093366"/>
    <lineage>
        <taxon>Bacteria</taxon>
        <taxon>Pseudomonadati</taxon>
        <taxon>Candidatus Auribacterota</taxon>
        <taxon>Candidatus Auribacteria</taxon>
        <taxon>Candidatus Auribacterales</taxon>
        <taxon>Candidatus Auribacteraceae</taxon>
        <taxon>Candidatus Auribacter</taxon>
    </lineage>
</organism>
<dbReference type="Gene3D" id="3.40.50.280">
    <property type="entry name" value="Cobalamin-binding domain"/>
    <property type="match status" value="1"/>
</dbReference>
<dbReference type="GO" id="GO:0003824">
    <property type="term" value="F:catalytic activity"/>
    <property type="evidence" value="ECO:0007669"/>
    <property type="project" value="InterPro"/>
</dbReference>
<dbReference type="CDD" id="cd01335">
    <property type="entry name" value="Radical_SAM"/>
    <property type="match status" value="1"/>
</dbReference>
<dbReference type="Gene3D" id="3.80.30.20">
    <property type="entry name" value="tm_1862 like domain"/>
    <property type="match status" value="1"/>
</dbReference>
<dbReference type="SFLD" id="SFLDG01082">
    <property type="entry name" value="B12-binding_domain_containing"/>
    <property type="match status" value="1"/>
</dbReference>
<evidence type="ECO:0000313" key="2">
    <source>
        <dbReference type="EMBL" id="RJP59476.1"/>
    </source>
</evidence>
<sequence length="494" mass="54998">MTDKKHTYAPSLLIGQEKGFAPSVHKPVSMLLIYPNTYYVGMSNLGFQAIYYHANQHPSIFCDRGFVYKSRPVSGILSGISLRSFDIAAFSASFELDYFNIVSALRESGLNPDRTQRKDTDPLILIGGIAPTINPLPLAGIADAIVIGDGEMVLNDLLNACIQGKTRSGRDVLDSLSVLSGVFVPETHNRTNPVMRLQALDLDLFPAQTHVFTAETEFSGRFLIEVGRGCGRKCRFCAADYIYPRPRWRSAESIISAISWNRQFTDKVGMLGVAVMNHPDIDDIIRQVQSWNMDISISSLRVEAIKESVLDMITASGQRSVTLAPETGSDRLRKTINKRFTNDRLLSLVQTLQDVGVQELKLYFMAGLPGETDADIEAIISLCKDISARNIRLKVNVNPFIPKPHTPFEREPMMPQKELKRVFSYLQSEFRAIPRSSFSHASIREAYTEALICRADENMGNEILLNASVRVPKELAGLAPDAPLPWKIVHIPLS</sequence>
<dbReference type="PANTHER" id="PTHR42731">
    <property type="entry name" value="SLL1084 PROTEIN"/>
    <property type="match status" value="1"/>
</dbReference>
<name>A0A3A4R4X6_9BACT</name>
<accession>A0A3A4R4X6</accession>
<dbReference type="InterPro" id="IPR006638">
    <property type="entry name" value="Elp3/MiaA/NifB-like_rSAM"/>
</dbReference>
<protein>
    <submittedName>
        <fullName evidence="2">Radical SAM protein</fullName>
    </submittedName>
</protein>
<evidence type="ECO:0000259" key="1">
    <source>
        <dbReference type="PROSITE" id="PS51918"/>
    </source>
</evidence>
<dbReference type="Proteomes" id="UP000266426">
    <property type="component" value="Unassembled WGS sequence"/>
</dbReference>
<dbReference type="InterPro" id="IPR023404">
    <property type="entry name" value="rSAM_horseshoe"/>
</dbReference>
<comment type="caution">
    <text evidence="2">The sequence shown here is derived from an EMBL/GenBank/DDBJ whole genome shotgun (WGS) entry which is preliminary data.</text>
</comment>
<dbReference type="SMART" id="SM00729">
    <property type="entry name" value="Elp3"/>
    <property type="match status" value="1"/>
</dbReference>
<dbReference type="SUPFAM" id="SSF102114">
    <property type="entry name" value="Radical SAM enzymes"/>
    <property type="match status" value="1"/>
</dbReference>
<proteinExistence type="predicted"/>
<feature type="domain" description="Radical SAM core" evidence="1">
    <location>
        <begin position="216"/>
        <end position="436"/>
    </location>
</feature>
<dbReference type="Pfam" id="PF19864">
    <property type="entry name" value="Radical_SAM_N2"/>
    <property type="match status" value="1"/>
</dbReference>
<dbReference type="SFLD" id="SFLDS00029">
    <property type="entry name" value="Radical_SAM"/>
    <property type="match status" value="1"/>
</dbReference>
<dbReference type="AlphaFoldDB" id="A0A3A4R4X6"/>
<dbReference type="EMBL" id="QZJZ01000048">
    <property type="protein sequence ID" value="RJP59476.1"/>
    <property type="molecule type" value="Genomic_DNA"/>
</dbReference>
<gene>
    <name evidence="2" type="ORF">C4541_05945</name>
</gene>